<reference evidence="2" key="1">
    <citation type="thesis" date="2020" institute="ProQuest LLC" country="789 East Eisenhower Parkway, Ann Arbor, MI, USA">
        <title>Comparative Genomics and Chromosome Evolution.</title>
        <authorList>
            <person name="Mudd A.B."/>
        </authorList>
    </citation>
    <scope>NUCLEOTIDE SEQUENCE</scope>
    <source>
        <strain evidence="2">HN-11 Male</strain>
        <tissue evidence="2">Kidney and liver</tissue>
    </source>
</reference>
<dbReference type="PANTHER" id="PTHR14726">
    <property type="entry name" value="JHY PROTEIN HOMOLOG"/>
    <property type="match status" value="1"/>
</dbReference>
<feature type="region of interest" description="Disordered" evidence="1">
    <location>
        <begin position="1"/>
        <end position="101"/>
    </location>
</feature>
<feature type="region of interest" description="Disordered" evidence="1">
    <location>
        <begin position="238"/>
        <end position="260"/>
    </location>
</feature>
<feature type="compositionally biased region" description="Acidic residues" evidence="1">
    <location>
        <begin position="28"/>
        <end position="37"/>
    </location>
</feature>
<keyword evidence="3" id="KW-1185">Reference proteome</keyword>
<dbReference type="OrthoDB" id="10057281at2759"/>
<dbReference type="InterPro" id="IPR027968">
    <property type="entry name" value="JHY"/>
</dbReference>
<dbReference type="Pfam" id="PF15261">
    <property type="entry name" value="JHY"/>
    <property type="match status" value="1"/>
</dbReference>
<accession>A0A8J6F8B8</accession>
<dbReference type="AlphaFoldDB" id="A0A8J6F8B8"/>
<dbReference type="GO" id="GO:0035082">
    <property type="term" value="P:axoneme assembly"/>
    <property type="evidence" value="ECO:0007669"/>
    <property type="project" value="TreeGrafter"/>
</dbReference>
<organism evidence="2 3">
    <name type="scientific">Eleutherodactylus coqui</name>
    <name type="common">Puerto Rican coqui</name>
    <dbReference type="NCBI Taxonomy" id="57060"/>
    <lineage>
        <taxon>Eukaryota</taxon>
        <taxon>Metazoa</taxon>
        <taxon>Chordata</taxon>
        <taxon>Craniata</taxon>
        <taxon>Vertebrata</taxon>
        <taxon>Euteleostomi</taxon>
        <taxon>Amphibia</taxon>
        <taxon>Batrachia</taxon>
        <taxon>Anura</taxon>
        <taxon>Neobatrachia</taxon>
        <taxon>Hyloidea</taxon>
        <taxon>Eleutherodactylidae</taxon>
        <taxon>Eleutherodactylinae</taxon>
        <taxon>Eleutherodactylus</taxon>
        <taxon>Eleutherodactylus</taxon>
    </lineage>
</organism>
<evidence type="ECO:0000313" key="2">
    <source>
        <dbReference type="EMBL" id="KAG9482395.1"/>
    </source>
</evidence>
<dbReference type="Proteomes" id="UP000770717">
    <property type="component" value="Unassembled WGS sequence"/>
</dbReference>
<feature type="compositionally biased region" description="Polar residues" evidence="1">
    <location>
        <begin position="1"/>
        <end position="12"/>
    </location>
</feature>
<evidence type="ECO:0000313" key="3">
    <source>
        <dbReference type="Proteomes" id="UP000770717"/>
    </source>
</evidence>
<evidence type="ECO:0000256" key="1">
    <source>
        <dbReference type="SAM" id="MobiDB-lite"/>
    </source>
</evidence>
<feature type="compositionally biased region" description="Basic and acidic residues" evidence="1">
    <location>
        <begin position="242"/>
        <end position="260"/>
    </location>
</feature>
<gene>
    <name evidence="2" type="ORF">GDO78_011207</name>
</gene>
<name>A0A8J6F8B8_ELECQ</name>
<dbReference type="EMBL" id="WNTK01000006">
    <property type="protein sequence ID" value="KAG9482395.1"/>
    <property type="molecule type" value="Genomic_DNA"/>
</dbReference>
<proteinExistence type="predicted"/>
<feature type="compositionally biased region" description="Basic and acidic residues" evidence="1">
    <location>
        <begin position="53"/>
        <end position="67"/>
    </location>
</feature>
<dbReference type="PANTHER" id="PTHR14726:SF1">
    <property type="entry name" value="JHY PROTEIN HOMOLOG"/>
    <property type="match status" value="1"/>
</dbReference>
<sequence length="580" mass="66111">METDNAVQSLHSPVSAGGDMDLGLSSDSLEDSDTDSLCEERQYQSELQNRIHGNQEDILQTKEEHQGEATAGETEDCSHQGQGAKSKVRQQEIRTSYSELRYDPNWRKHQNLLHTSDQDEEEFRDVSSIDSERWSPDEVVLDTSEDRNNVDSHLFWKPLTDVTCKNKKITATTKQKSKAGGQIRRHAAYEDGTDKKIMKQGEVPKKDIIEKNKVTLGVRKEKKQSYLHIHIKNIEENTSGQLKEKSDAQPTEEGSHLGKDGKLFEVIKESGLAGSQIQLERPKTLYMADVNASQWDDMPLYSGEYDNEYLTIASYPDRYKESLRGSLGPHSSQEDLQIHNEGPYYQNIRLPERRYDHYIMETMGGTQDSMEMYMYPRLFQIGAQTQPEVPGMPYSTHSDIFIPSQITPQTCVLTAKSTKSNNEPEGGNERTRLCPAGVRKKEEKRQKKLKSFLNQEVKLGGLGPVHTVSEEKKEQLKQQKEYAKVIQEQNRNRPVKPRGIQVMHNDKNKSTRQKSLDYAKKVPRPQPVPKVCSEKTADIPEKRAASCDSLFPQMKLLEDLQIRHEKEKMAVAALSALHIL</sequence>
<feature type="compositionally biased region" description="Low complexity" evidence="1">
    <location>
        <begin position="15"/>
        <end position="27"/>
    </location>
</feature>
<evidence type="ECO:0008006" key="4">
    <source>
        <dbReference type="Google" id="ProtNLM"/>
    </source>
</evidence>
<comment type="caution">
    <text evidence="2">The sequence shown here is derived from an EMBL/GenBank/DDBJ whole genome shotgun (WGS) entry which is preliminary data.</text>
</comment>
<protein>
    <recommendedName>
        <fullName evidence="4">Jhy protein homolog</fullName>
    </recommendedName>
</protein>